<organism evidence="1 2">
    <name type="scientific">Liquorilactobacillus mali KCTC 3596 = DSM 20444</name>
    <dbReference type="NCBI Taxonomy" id="1046596"/>
    <lineage>
        <taxon>Bacteria</taxon>
        <taxon>Bacillati</taxon>
        <taxon>Bacillota</taxon>
        <taxon>Bacilli</taxon>
        <taxon>Lactobacillales</taxon>
        <taxon>Lactobacillaceae</taxon>
        <taxon>Liquorilactobacillus</taxon>
    </lineage>
</organism>
<comment type="caution">
    <text evidence="1">The sequence shown here is derived from an EMBL/GenBank/DDBJ whole genome shotgun (WGS) entry which is preliminary data.</text>
</comment>
<accession>A0A0R2DZQ0</accession>
<keyword evidence="2" id="KW-1185">Reference proteome</keyword>
<dbReference type="Proteomes" id="UP000050898">
    <property type="component" value="Unassembled WGS sequence"/>
</dbReference>
<evidence type="ECO:0000313" key="1">
    <source>
        <dbReference type="EMBL" id="KRN09401.1"/>
    </source>
</evidence>
<evidence type="ECO:0000313" key="2">
    <source>
        <dbReference type="Proteomes" id="UP000050898"/>
    </source>
</evidence>
<dbReference type="PATRIC" id="fig|1046596.6.peg.1206"/>
<gene>
    <name evidence="1" type="ORF">FD00_GL001124</name>
</gene>
<dbReference type="EMBL" id="AYYH01000027">
    <property type="protein sequence ID" value="KRN09401.1"/>
    <property type="molecule type" value="Genomic_DNA"/>
</dbReference>
<name>A0A0R2DZQ0_9LACO</name>
<dbReference type="RefSeq" id="WP_010078329.1">
    <property type="nucleotide sequence ID" value="NZ_AYYH01000027.1"/>
</dbReference>
<proteinExistence type="predicted"/>
<reference evidence="1 2" key="1">
    <citation type="journal article" date="2015" name="Genome Announc.">
        <title>Expanding the biotechnology potential of lactobacilli through comparative genomics of 213 strains and associated genera.</title>
        <authorList>
            <person name="Sun Z."/>
            <person name="Harris H.M."/>
            <person name="McCann A."/>
            <person name="Guo C."/>
            <person name="Argimon S."/>
            <person name="Zhang W."/>
            <person name="Yang X."/>
            <person name="Jeffery I.B."/>
            <person name="Cooney J.C."/>
            <person name="Kagawa T.F."/>
            <person name="Liu W."/>
            <person name="Song Y."/>
            <person name="Salvetti E."/>
            <person name="Wrobel A."/>
            <person name="Rasinkangas P."/>
            <person name="Parkhill J."/>
            <person name="Rea M.C."/>
            <person name="O'Sullivan O."/>
            <person name="Ritari J."/>
            <person name="Douillard F.P."/>
            <person name="Paul Ross R."/>
            <person name="Yang R."/>
            <person name="Briner A.E."/>
            <person name="Felis G.E."/>
            <person name="de Vos W.M."/>
            <person name="Barrangou R."/>
            <person name="Klaenhammer T.R."/>
            <person name="Caufield P.W."/>
            <person name="Cui Y."/>
            <person name="Zhang H."/>
            <person name="O'Toole P.W."/>
        </authorList>
    </citation>
    <scope>NUCLEOTIDE SEQUENCE [LARGE SCALE GENOMIC DNA]</scope>
    <source>
        <strain evidence="1 2">DSM 20444</strain>
    </source>
</reference>
<protein>
    <submittedName>
        <fullName evidence="1">Uncharacterized protein</fullName>
    </submittedName>
</protein>
<sequence>MEIKDNISATNIETNNIDFIVETPKLFIAENSAIHIKAGTQITLGGKSYVFSDDVKIVRE</sequence>
<dbReference type="AlphaFoldDB" id="A0A0R2DZQ0"/>